<dbReference type="EMBL" id="LGTZ01001052">
    <property type="protein sequence ID" value="OJD22460.1"/>
    <property type="molecule type" value="Genomic_DNA"/>
</dbReference>
<accession>A0A1J9R358</accession>
<proteinExistence type="predicted"/>
<feature type="compositionally biased region" description="Basic and acidic residues" evidence="1">
    <location>
        <begin position="20"/>
        <end position="34"/>
    </location>
</feature>
<evidence type="ECO:0000313" key="2">
    <source>
        <dbReference type="EMBL" id="OJD22460.1"/>
    </source>
</evidence>
<sequence>NPSLAGADWREYNKGRIEALRNKNKDRDKDKDDLAASQASGQAFFTATTPDFKELMKCQPSYDGYG</sequence>
<comment type="caution">
    <text evidence="2">The sequence shown here is derived from an EMBL/GenBank/DDBJ whole genome shotgun (WGS) entry which is preliminary data.</text>
</comment>
<protein>
    <submittedName>
        <fullName evidence="2">Uncharacterized protein</fullName>
    </submittedName>
</protein>
<gene>
    <name evidence="2" type="ORF">ACJ73_06197</name>
</gene>
<reference evidence="2 3" key="1">
    <citation type="submission" date="2015-08" db="EMBL/GenBank/DDBJ databases">
        <title>Emmonsia species relationships and genome sequence.</title>
        <authorList>
            <person name="Cuomo C.A."/>
            <person name="Schwartz I.S."/>
            <person name="Kenyon C."/>
            <person name="De Hoog G.S."/>
            <person name="Govender N.P."/>
            <person name="Botha A."/>
            <person name="Moreno L."/>
            <person name="De Vries M."/>
            <person name="Munoz J.F."/>
            <person name="Stielow J.B."/>
        </authorList>
    </citation>
    <scope>NUCLEOTIDE SEQUENCE [LARGE SCALE GENOMIC DNA]</scope>
    <source>
        <strain evidence="2 3">EI222</strain>
    </source>
</reference>
<name>A0A1J9R358_9EURO</name>
<evidence type="ECO:0000313" key="3">
    <source>
        <dbReference type="Proteomes" id="UP000242791"/>
    </source>
</evidence>
<evidence type="ECO:0000256" key="1">
    <source>
        <dbReference type="SAM" id="MobiDB-lite"/>
    </source>
</evidence>
<dbReference type="VEuPathDB" id="FungiDB:ACJ73_06197"/>
<dbReference type="AlphaFoldDB" id="A0A1J9R358"/>
<organism evidence="2 3">
    <name type="scientific">Blastomyces percursus</name>
    <dbReference type="NCBI Taxonomy" id="1658174"/>
    <lineage>
        <taxon>Eukaryota</taxon>
        <taxon>Fungi</taxon>
        <taxon>Dikarya</taxon>
        <taxon>Ascomycota</taxon>
        <taxon>Pezizomycotina</taxon>
        <taxon>Eurotiomycetes</taxon>
        <taxon>Eurotiomycetidae</taxon>
        <taxon>Onygenales</taxon>
        <taxon>Ajellomycetaceae</taxon>
        <taxon>Blastomyces</taxon>
    </lineage>
</organism>
<dbReference type="Proteomes" id="UP000242791">
    <property type="component" value="Unassembled WGS sequence"/>
</dbReference>
<feature type="region of interest" description="Disordered" evidence="1">
    <location>
        <begin position="20"/>
        <end position="40"/>
    </location>
</feature>
<keyword evidence="3" id="KW-1185">Reference proteome</keyword>
<feature type="non-terminal residue" evidence="2">
    <location>
        <position position="1"/>
    </location>
</feature>